<evidence type="ECO:0000256" key="5">
    <source>
        <dbReference type="ARBA" id="ARBA00035403"/>
    </source>
</evidence>
<reference evidence="6" key="1">
    <citation type="submission" date="2021-05" db="EMBL/GenBank/DDBJ databases">
        <authorList>
            <person name="Alioto T."/>
            <person name="Alioto T."/>
            <person name="Gomez Garrido J."/>
        </authorList>
    </citation>
    <scope>NUCLEOTIDE SEQUENCE</scope>
</reference>
<protein>
    <recommendedName>
        <fullName evidence="4">Small ribosomal subunit protein eS6</fullName>
    </recommendedName>
    <alternativeName>
        <fullName evidence="5">40S ribosomal protein S6</fullName>
    </alternativeName>
</protein>
<evidence type="ECO:0000256" key="4">
    <source>
        <dbReference type="ARBA" id="ARBA00035278"/>
    </source>
</evidence>
<dbReference type="GO" id="GO:0006412">
    <property type="term" value="P:translation"/>
    <property type="evidence" value="ECO:0007669"/>
    <property type="project" value="InterPro"/>
</dbReference>
<dbReference type="Gene3D" id="1.20.5.2650">
    <property type="match status" value="1"/>
</dbReference>
<evidence type="ECO:0000256" key="2">
    <source>
        <dbReference type="ARBA" id="ARBA00022980"/>
    </source>
</evidence>
<evidence type="ECO:0000256" key="1">
    <source>
        <dbReference type="ARBA" id="ARBA00009312"/>
    </source>
</evidence>
<keyword evidence="2 6" id="KW-0689">Ribosomal protein</keyword>
<dbReference type="GO" id="GO:1990904">
    <property type="term" value="C:ribonucleoprotein complex"/>
    <property type="evidence" value="ECO:0007669"/>
    <property type="project" value="UniProtKB-KW"/>
</dbReference>
<accession>A0A8D8SR71</accession>
<dbReference type="EMBL" id="HBUF01233781">
    <property type="protein sequence ID" value="CAG6674425.1"/>
    <property type="molecule type" value="Transcribed_RNA"/>
</dbReference>
<dbReference type="PANTHER" id="PTHR11502">
    <property type="entry name" value="40S RIBOSOMAL PROTEIN S6"/>
    <property type="match status" value="1"/>
</dbReference>
<dbReference type="GO" id="GO:0005840">
    <property type="term" value="C:ribosome"/>
    <property type="evidence" value="ECO:0007669"/>
    <property type="project" value="UniProtKB-KW"/>
</dbReference>
<organism evidence="6">
    <name type="scientific">Cacopsylla melanoneura</name>
    <dbReference type="NCBI Taxonomy" id="428564"/>
    <lineage>
        <taxon>Eukaryota</taxon>
        <taxon>Metazoa</taxon>
        <taxon>Ecdysozoa</taxon>
        <taxon>Arthropoda</taxon>
        <taxon>Hexapoda</taxon>
        <taxon>Insecta</taxon>
        <taxon>Pterygota</taxon>
        <taxon>Neoptera</taxon>
        <taxon>Paraneoptera</taxon>
        <taxon>Hemiptera</taxon>
        <taxon>Sternorrhyncha</taxon>
        <taxon>Psylloidea</taxon>
        <taxon>Psyllidae</taxon>
        <taxon>Psyllinae</taxon>
        <taxon>Cacopsylla</taxon>
    </lineage>
</organism>
<evidence type="ECO:0000256" key="3">
    <source>
        <dbReference type="ARBA" id="ARBA00023274"/>
    </source>
</evidence>
<keyword evidence="3" id="KW-0687">Ribonucleoprotein</keyword>
<name>A0A8D8SR71_9HEMI</name>
<dbReference type="AlphaFoldDB" id="A0A8D8SR71"/>
<dbReference type="InterPro" id="IPR001377">
    <property type="entry name" value="Ribosomal_eS6"/>
</dbReference>
<proteinExistence type="inferred from homology"/>
<evidence type="ECO:0000313" key="6">
    <source>
        <dbReference type="EMBL" id="CAG6674425.1"/>
    </source>
</evidence>
<sequence length="103" mass="11672">MEFLIFLIFLKHTLETKTSVLALIVVRKGEQEIPGLADTTIPRRLGPKRASKIRKLFNLSKAADVKQYVIRRPVPAKPVSRTEMIKSTVCMKILEKLTVPMAI</sequence>
<comment type="similarity">
    <text evidence="1">Belongs to the eukaryotic ribosomal protein eS6 family.</text>
</comment>
<dbReference type="GO" id="GO:0003735">
    <property type="term" value="F:structural constituent of ribosome"/>
    <property type="evidence" value="ECO:0007669"/>
    <property type="project" value="InterPro"/>
</dbReference>